<dbReference type="EMBL" id="CP017603">
    <property type="protein sequence ID" value="AOY74748.1"/>
    <property type="molecule type" value="Genomic_DNA"/>
</dbReference>
<reference evidence="2 4" key="2">
    <citation type="submission" date="2017-03" db="EMBL/GenBank/DDBJ databases">
        <title>Complete sequence of Clostridium formicaceticum DSM 92.</title>
        <authorList>
            <person name="Poehlein A."/>
            <person name="Karl M."/>
            <person name="Bengelsdorf F.R."/>
            <person name="Duerre P."/>
            <person name="Daniel R."/>
        </authorList>
    </citation>
    <scope>NUCLEOTIDE SEQUENCE [LARGE SCALE GENOMIC DNA]</scope>
    <source>
        <strain evidence="2 4">DSM 92</strain>
    </source>
</reference>
<gene>
    <name evidence="1" type="ORF">BJL90_01525</name>
    <name evidence="2" type="ORF">CLFO_35410</name>
</gene>
<protein>
    <submittedName>
        <fullName evidence="2">Uncharacterized protein</fullName>
    </submittedName>
</protein>
<dbReference type="Proteomes" id="UP000177894">
    <property type="component" value="Chromosome"/>
</dbReference>
<dbReference type="Proteomes" id="UP000192478">
    <property type="component" value="Chromosome"/>
</dbReference>
<reference evidence="1 3" key="1">
    <citation type="submission" date="2016-10" db="EMBL/GenBank/DDBJ databases">
        <title>Complete Genome Sequence of Acetogen Clostridium formicoaceticum ATCC 27076.</title>
        <authorList>
            <person name="Bao T."/>
            <person name="Cheng C."/>
            <person name="Zhao J."/>
            <person name="Yang S.-T."/>
            <person name="Wang J."/>
            <person name="Wang M."/>
        </authorList>
    </citation>
    <scope>NUCLEOTIDE SEQUENCE [LARGE SCALE GENOMIC DNA]</scope>
    <source>
        <strain evidence="1 3">ATCC 27076</strain>
    </source>
</reference>
<dbReference type="AlphaFoldDB" id="A0AAC9RS36"/>
<dbReference type="RefSeq" id="WP_070963673.1">
    <property type="nucleotide sequence ID" value="NZ_CP017603.1"/>
</dbReference>
<evidence type="ECO:0000313" key="4">
    <source>
        <dbReference type="Proteomes" id="UP000192478"/>
    </source>
</evidence>
<dbReference type="KEGG" id="cfm:BJL90_01525"/>
<evidence type="ECO:0000313" key="3">
    <source>
        <dbReference type="Proteomes" id="UP000177894"/>
    </source>
</evidence>
<accession>A0AAC9RS36</accession>
<proteinExistence type="predicted"/>
<name>A0AAC9RS36_9CLOT</name>
<evidence type="ECO:0000313" key="2">
    <source>
        <dbReference type="EMBL" id="ARE89135.1"/>
    </source>
</evidence>
<evidence type="ECO:0000313" key="1">
    <source>
        <dbReference type="EMBL" id="AOY74748.1"/>
    </source>
</evidence>
<dbReference type="EMBL" id="CP020559">
    <property type="protein sequence ID" value="ARE89135.1"/>
    <property type="molecule type" value="Genomic_DNA"/>
</dbReference>
<keyword evidence="3" id="KW-1185">Reference proteome</keyword>
<organism evidence="2 4">
    <name type="scientific">Clostridium formicaceticum</name>
    <dbReference type="NCBI Taxonomy" id="1497"/>
    <lineage>
        <taxon>Bacteria</taxon>
        <taxon>Bacillati</taxon>
        <taxon>Bacillota</taxon>
        <taxon>Clostridia</taxon>
        <taxon>Eubacteriales</taxon>
        <taxon>Clostridiaceae</taxon>
        <taxon>Clostridium</taxon>
    </lineage>
</organism>
<sequence>MLKKRSNEVRYTLNVQPIIFDIVIHGKMNTSQLGLFSMFIYQNEVSFTLDDLKRMSPVDTVEEIETNLYQLALMGYVKQM</sequence>